<dbReference type="PANTHER" id="PTHR33516:SF2">
    <property type="entry name" value="LEXA REPRESSOR-RELATED"/>
    <property type="match status" value="1"/>
</dbReference>
<reference evidence="9 10" key="1">
    <citation type="submission" date="2018-07" db="EMBL/GenBank/DDBJ databases">
        <title>Complete Genome and Methylome Analysis of Deinococcus wulumuqiensis NEB 479.</title>
        <authorList>
            <person name="Fomenkov A."/>
            <person name="Luyten Y."/>
            <person name="Vincze T."/>
            <person name="Anton B.P."/>
            <person name="Clark T."/>
            <person name="Roberts R.J."/>
            <person name="Morgan R.D."/>
        </authorList>
    </citation>
    <scope>NUCLEOTIDE SEQUENCE [LARGE SCALE GENOMIC DNA]</scope>
    <source>
        <strain evidence="9 10">NEB 479</strain>
        <plasmid evidence="10">Plasmid pdrdi</plasmid>
    </source>
</reference>
<geneLocation type="plasmid" evidence="10">
    <name>pdrdi</name>
</geneLocation>
<proteinExistence type="inferred from homology"/>
<dbReference type="SUPFAM" id="SSF51306">
    <property type="entry name" value="LexA/Signal peptidase"/>
    <property type="match status" value="1"/>
</dbReference>
<dbReference type="InterPro" id="IPR050077">
    <property type="entry name" value="LexA_repressor"/>
</dbReference>
<dbReference type="InterPro" id="IPR015927">
    <property type="entry name" value="Peptidase_S24_S26A/B/C"/>
</dbReference>
<dbReference type="PRINTS" id="PR00726">
    <property type="entry name" value="LEXASERPTASE"/>
</dbReference>
<organism evidence="9 10">
    <name type="scientific">Deinococcus wulumuqiensis</name>
    <dbReference type="NCBI Taxonomy" id="980427"/>
    <lineage>
        <taxon>Bacteria</taxon>
        <taxon>Thermotogati</taxon>
        <taxon>Deinococcota</taxon>
        <taxon>Deinococci</taxon>
        <taxon>Deinococcales</taxon>
        <taxon>Deinococcaceae</taxon>
        <taxon>Deinococcus</taxon>
    </lineage>
</organism>
<evidence type="ECO:0000256" key="7">
    <source>
        <dbReference type="RuleBase" id="RU003991"/>
    </source>
</evidence>
<dbReference type="GO" id="GO:0003677">
    <property type="term" value="F:DNA binding"/>
    <property type="evidence" value="ECO:0007669"/>
    <property type="project" value="InterPro"/>
</dbReference>
<evidence type="ECO:0000256" key="3">
    <source>
        <dbReference type="ARBA" id="ARBA00022801"/>
    </source>
</evidence>
<keyword evidence="3 7" id="KW-0378">Hydrolase</keyword>
<dbReference type="GO" id="GO:0006355">
    <property type="term" value="P:regulation of DNA-templated transcription"/>
    <property type="evidence" value="ECO:0007669"/>
    <property type="project" value="InterPro"/>
</dbReference>
<dbReference type="PANTHER" id="PTHR33516">
    <property type="entry name" value="LEXA REPRESSOR"/>
    <property type="match status" value="1"/>
</dbReference>
<dbReference type="InterPro" id="IPR036286">
    <property type="entry name" value="LexA/Signal_pep-like_sf"/>
</dbReference>
<dbReference type="Proteomes" id="UP000253744">
    <property type="component" value="Plasmid pDrdI"/>
</dbReference>
<dbReference type="CDD" id="cd06529">
    <property type="entry name" value="S24_LexA-like"/>
    <property type="match status" value="1"/>
</dbReference>
<gene>
    <name evidence="9" type="ORF">DVJ83_15655</name>
</gene>
<accession>A0A345IN65</accession>
<evidence type="ECO:0000313" key="10">
    <source>
        <dbReference type="Proteomes" id="UP000253744"/>
    </source>
</evidence>
<sequence length="105" mass="11487">MKEGDFLLKVRGESMTGIGIFPGDLVAIHPGDQEPMAGEIALVILPGEGTATLKRWHRNNGTVTLFSENPDHPPMTFRETEVQIQGYFIGHIGTGRARRTPPIHG</sequence>
<dbReference type="KEGG" id="dwu:DVJ83_15655"/>
<keyword evidence="5" id="KW-0234">DNA repair</keyword>
<evidence type="ECO:0000256" key="4">
    <source>
        <dbReference type="ARBA" id="ARBA00022813"/>
    </source>
</evidence>
<evidence type="ECO:0000256" key="1">
    <source>
        <dbReference type="ARBA" id="ARBA00007484"/>
    </source>
</evidence>
<dbReference type="AlphaFoldDB" id="A0A345IN65"/>
<dbReference type="EMBL" id="CP031163">
    <property type="protein sequence ID" value="AXH01138.1"/>
    <property type="molecule type" value="Genomic_DNA"/>
</dbReference>
<dbReference type="GO" id="GO:0006281">
    <property type="term" value="P:DNA repair"/>
    <property type="evidence" value="ECO:0007669"/>
    <property type="project" value="UniProtKB-KW"/>
</dbReference>
<evidence type="ECO:0000313" key="9">
    <source>
        <dbReference type="EMBL" id="AXH01138.1"/>
    </source>
</evidence>
<keyword evidence="9" id="KW-0614">Plasmid</keyword>
<dbReference type="InterPro" id="IPR039418">
    <property type="entry name" value="LexA-like"/>
</dbReference>
<dbReference type="Pfam" id="PF00717">
    <property type="entry name" value="Peptidase_S24"/>
    <property type="match status" value="1"/>
</dbReference>
<dbReference type="InterPro" id="IPR006197">
    <property type="entry name" value="Peptidase_S24_LexA"/>
</dbReference>
<keyword evidence="2" id="KW-0227">DNA damage</keyword>
<evidence type="ECO:0000256" key="2">
    <source>
        <dbReference type="ARBA" id="ARBA00022763"/>
    </source>
</evidence>
<evidence type="ECO:0000256" key="5">
    <source>
        <dbReference type="ARBA" id="ARBA00023204"/>
    </source>
</evidence>
<keyword evidence="4 7" id="KW-0068">Autocatalytic cleavage</keyword>
<evidence type="ECO:0000259" key="8">
    <source>
        <dbReference type="Pfam" id="PF00717"/>
    </source>
</evidence>
<protein>
    <submittedName>
        <fullName evidence="9">Peptidase S24, LexA repressor</fullName>
    </submittedName>
</protein>
<keyword evidence="6" id="KW-0742">SOS response</keyword>
<evidence type="ECO:0000256" key="6">
    <source>
        <dbReference type="ARBA" id="ARBA00023236"/>
    </source>
</evidence>
<name>A0A345IN65_9DEIO</name>
<dbReference type="Gene3D" id="2.10.109.10">
    <property type="entry name" value="Umud Fragment, subunit A"/>
    <property type="match status" value="1"/>
</dbReference>
<comment type="similarity">
    <text evidence="1 7">Belongs to the peptidase S24 family.</text>
</comment>
<dbReference type="GO" id="GO:0009432">
    <property type="term" value="P:SOS response"/>
    <property type="evidence" value="ECO:0007669"/>
    <property type="project" value="UniProtKB-KW"/>
</dbReference>
<dbReference type="GO" id="GO:0016787">
    <property type="term" value="F:hydrolase activity"/>
    <property type="evidence" value="ECO:0007669"/>
    <property type="project" value="UniProtKB-KW"/>
</dbReference>
<feature type="domain" description="Peptidase S24/S26A/S26B/S26C" evidence="8">
    <location>
        <begin position="3"/>
        <end position="87"/>
    </location>
</feature>